<dbReference type="InterPro" id="IPR045596">
    <property type="entry name" value="DUF6459"/>
</dbReference>
<sequence>MHPTERRRPRSGAYELSTFFASPHSGAGGTVLYCSLADLPDREFDMTPHEYFAPQPTSTSELPDPVPLLRSLTHGVLEVLAGVREVDQLARWFSEDAFRSLVTRANLSSRARSARGVAPARPTFEIRALRVTEPLDGVIEAVVVVAGPGRTRAVAVRLEGIDRRWRATSLAIL</sequence>
<dbReference type="Pfam" id="PF20060">
    <property type="entry name" value="DUF6459"/>
    <property type="match status" value="1"/>
</dbReference>
<evidence type="ECO:0008006" key="3">
    <source>
        <dbReference type="Google" id="ProtNLM"/>
    </source>
</evidence>
<evidence type="ECO:0000313" key="1">
    <source>
        <dbReference type="EMBL" id="GEC75341.1"/>
    </source>
</evidence>
<evidence type="ECO:0000313" key="2">
    <source>
        <dbReference type="Proteomes" id="UP000317410"/>
    </source>
</evidence>
<dbReference type="EMBL" id="BJNQ01000007">
    <property type="protein sequence ID" value="GEC75341.1"/>
    <property type="molecule type" value="Genomic_DNA"/>
</dbReference>
<dbReference type="Proteomes" id="UP000317410">
    <property type="component" value="Unassembled WGS sequence"/>
</dbReference>
<protein>
    <recommendedName>
        <fullName evidence="3">3-hydroxyacyl-CoA dehydrogenase</fullName>
    </recommendedName>
</protein>
<name>A0A4Y4B499_MICMQ</name>
<dbReference type="AlphaFoldDB" id="A0A4Y4B499"/>
<comment type="caution">
    <text evidence="1">The sequence shown here is derived from an EMBL/GenBank/DDBJ whole genome shotgun (WGS) entry which is preliminary data.</text>
</comment>
<accession>A0A4Y4B499</accession>
<reference evidence="1 2" key="1">
    <citation type="submission" date="2019-06" db="EMBL/GenBank/DDBJ databases">
        <title>Whole genome shotgun sequence of Microbacterium liquefaciens NBRC 15037.</title>
        <authorList>
            <person name="Hosoyama A."/>
            <person name="Uohara A."/>
            <person name="Ohji S."/>
            <person name="Ichikawa N."/>
        </authorList>
    </citation>
    <scope>NUCLEOTIDE SEQUENCE [LARGE SCALE GENOMIC DNA]</scope>
    <source>
        <strain evidence="1 2">NBRC 15037</strain>
    </source>
</reference>
<proteinExistence type="predicted"/>
<organism evidence="1 2">
    <name type="scientific">Microbacterium maritypicum</name>
    <name type="common">Microbacterium liquefaciens</name>
    <dbReference type="NCBI Taxonomy" id="33918"/>
    <lineage>
        <taxon>Bacteria</taxon>
        <taxon>Bacillati</taxon>
        <taxon>Actinomycetota</taxon>
        <taxon>Actinomycetes</taxon>
        <taxon>Micrococcales</taxon>
        <taxon>Microbacteriaceae</taxon>
        <taxon>Microbacterium</taxon>
    </lineage>
</organism>
<gene>
    <name evidence="1" type="ORF">MLI01_14860</name>
</gene>